<dbReference type="OrthoDB" id="10303024at2759"/>
<gene>
    <name evidence="2" type="ORF">AC578_3924</name>
</gene>
<evidence type="ECO:0000313" key="2">
    <source>
        <dbReference type="EMBL" id="KXS96030.1"/>
    </source>
</evidence>
<comment type="caution">
    <text evidence="2">The sequence shown here is derived from an EMBL/GenBank/DDBJ whole genome shotgun (WGS) entry which is preliminary data.</text>
</comment>
<keyword evidence="3" id="KW-1185">Reference proteome</keyword>
<name>A0A139H0N4_9PEZI</name>
<evidence type="ECO:0000313" key="3">
    <source>
        <dbReference type="Proteomes" id="UP000070133"/>
    </source>
</evidence>
<dbReference type="AlphaFoldDB" id="A0A139H0N4"/>
<organism evidence="2 3">
    <name type="scientific">Pseudocercospora eumusae</name>
    <dbReference type="NCBI Taxonomy" id="321146"/>
    <lineage>
        <taxon>Eukaryota</taxon>
        <taxon>Fungi</taxon>
        <taxon>Dikarya</taxon>
        <taxon>Ascomycota</taxon>
        <taxon>Pezizomycotina</taxon>
        <taxon>Dothideomycetes</taxon>
        <taxon>Dothideomycetidae</taxon>
        <taxon>Mycosphaerellales</taxon>
        <taxon>Mycosphaerellaceae</taxon>
        <taxon>Pseudocercospora</taxon>
    </lineage>
</organism>
<dbReference type="EMBL" id="LFZN01000190">
    <property type="protein sequence ID" value="KXS96030.1"/>
    <property type="molecule type" value="Genomic_DNA"/>
</dbReference>
<feature type="region of interest" description="Disordered" evidence="1">
    <location>
        <begin position="1"/>
        <end position="51"/>
    </location>
</feature>
<proteinExistence type="predicted"/>
<sequence>MTQNQPNAHKKNATEKQGDTINQNKDPQQESDIRSQTIHQTSIQQEQSVDDELVEPEMSELFVHLGRDCTHGRSKEGQEFWLIRKDGLEGKGDYNGAVEAVDVIWGDTVRRHQACVLEDCKMCRDMIEQNWGEELSDEN</sequence>
<accession>A0A139H0N4</accession>
<reference evidence="2 3" key="1">
    <citation type="submission" date="2015-07" db="EMBL/GenBank/DDBJ databases">
        <title>Comparative genomics of the Sigatoka disease complex on banana suggests a link between parallel evolutionary changes in Pseudocercospora fijiensis and Pseudocercospora eumusae and increased virulence on the banana host.</title>
        <authorList>
            <person name="Chang T.-C."/>
            <person name="Salvucci A."/>
            <person name="Crous P.W."/>
            <person name="Stergiopoulos I."/>
        </authorList>
    </citation>
    <scope>NUCLEOTIDE SEQUENCE [LARGE SCALE GENOMIC DNA]</scope>
    <source>
        <strain evidence="2 3">CBS 114824</strain>
    </source>
</reference>
<evidence type="ECO:0000256" key="1">
    <source>
        <dbReference type="SAM" id="MobiDB-lite"/>
    </source>
</evidence>
<dbReference type="Proteomes" id="UP000070133">
    <property type="component" value="Unassembled WGS sequence"/>
</dbReference>
<protein>
    <submittedName>
        <fullName evidence="2">Uncharacterized protein</fullName>
    </submittedName>
</protein>
<feature type="compositionally biased region" description="Polar residues" evidence="1">
    <location>
        <begin position="34"/>
        <end position="47"/>
    </location>
</feature>